<keyword evidence="1" id="KW-0732">Signal</keyword>
<feature type="chain" id="PRO_5030696708" evidence="1">
    <location>
        <begin position="19"/>
        <end position="255"/>
    </location>
</feature>
<evidence type="ECO:0000313" key="3">
    <source>
        <dbReference type="Proteomes" id="UP000535020"/>
    </source>
</evidence>
<dbReference type="Proteomes" id="UP000535020">
    <property type="component" value="Unassembled WGS sequence"/>
</dbReference>
<dbReference type="EMBL" id="JACBJI010000003">
    <property type="protein sequence ID" value="NYA70821.1"/>
    <property type="molecule type" value="Genomic_DNA"/>
</dbReference>
<proteinExistence type="predicted"/>
<keyword evidence="3" id="KW-1185">Reference proteome</keyword>
<name>A0A7Y8Y1N2_9FLAO</name>
<dbReference type="RefSeq" id="WP_176005644.1">
    <property type="nucleotide sequence ID" value="NZ_JABWMI010000010.1"/>
</dbReference>
<comment type="caution">
    <text evidence="2">The sequence shown here is derived from an EMBL/GenBank/DDBJ whole genome shotgun (WGS) entry which is preliminary data.</text>
</comment>
<reference evidence="2 3" key="1">
    <citation type="submission" date="2020-07" db="EMBL/GenBank/DDBJ databases">
        <authorList>
            <person name="Sun Q."/>
        </authorList>
    </citation>
    <scope>NUCLEOTIDE SEQUENCE [LARGE SCALE GENOMIC DNA]</scope>
    <source>
        <strain evidence="2 3">MAH-1</strain>
    </source>
</reference>
<dbReference type="AlphaFoldDB" id="A0A7Y8Y1N2"/>
<organism evidence="2 3">
    <name type="scientific">Flavobacterium agri</name>
    <dbReference type="NCBI Taxonomy" id="2743471"/>
    <lineage>
        <taxon>Bacteria</taxon>
        <taxon>Pseudomonadati</taxon>
        <taxon>Bacteroidota</taxon>
        <taxon>Flavobacteriia</taxon>
        <taxon>Flavobacteriales</taxon>
        <taxon>Flavobacteriaceae</taxon>
        <taxon>Flavobacterium</taxon>
    </lineage>
</organism>
<gene>
    <name evidence="2" type="ORF">HZF10_07825</name>
</gene>
<evidence type="ECO:0000313" key="2">
    <source>
        <dbReference type="EMBL" id="NYA70821.1"/>
    </source>
</evidence>
<protein>
    <submittedName>
        <fullName evidence="2">Uncharacterized protein</fullName>
    </submittedName>
</protein>
<accession>A0A7Y8Y1N2</accession>
<feature type="signal peptide" evidence="1">
    <location>
        <begin position="1"/>
        <end position="18"/>
    </location>
</feature>
<sequence length="255" mass="29278">MKNVFAALLFFMSAFSFAQNDENPRETINNYKFVIVPSKFSFLKEPDQYQLNMFTKMYLEKYGFKVFYDTDLLPLEAAGDNCNKMFADVVAEKNNMFVTKLSVTLRDCMNVELFRTELGVSREKEYKTAYRQALREAFKSFETLGYSYNGKDGIRESIGKRPMPVSTLKTAPSKPVEEMVVDKNTLFAQPVENGYQLVDTTPKVIFKIKKTSSAQVFLADKDGQTGTLIEKGKGKWVFEYYVDGKLMTEEVSIKF</sequence>
<evidence type="ECO:0000256" key="1">
    <source>
        <dbReference type="SAM" id="SignalP"/>
    </source>
</evidence>